<keyword evidence="3" id="KW-1185">Reference proteome</keyword>
<feature type="region of interest" description="Disordered" evidence="1">
    <location>
        <begin position="281"/>
        <end position="300"/>
    </location>
</feature>
<proteinExistence type="predicted"/>
<evidence type="ECO:0008006" key="4">
    <source>
        <dbReference type="Google" id="ProtNLM"/>
    </source>
</evidence>
<protein>
    <recommendedName>
        <fullName evidence="4">Zn(2)-C6 fungal-type domain-containing protein</fullName>
    </recommendedName>
</protein>
<evidence type="ECO:0000256" key="1">
    <source>
        <dbReference type="SAM" id="MobiDB-lite"/>
    </source>
</evidence>
<name>A0A0C3K1Y7_PISTI</name>
<dbReference type="EMBL" id="KN831975">
    <property type="protein sequence ID" value="KIO03567.1"/>
    <property type="molecule type" value="Genomic_DNA"/>
</dbReference>
<feature type="compositionally biased region" description="Polar residues" evidence="1">
    <location>
        <begin position="287"/>
        <end position="300"/>
    </location>
</feature>
<evidence type="ECO:0000313" key="3">
    <source>
        <dbReference type="Proteomes" id="UP000054217"/>
    </source>
</evidence>
<dbReference type="Proteomes" id="UP000054217">
    <property type="component" value="Unassembled WGS sequence"/>
</dbReference>
<evidence type="ECO:0000313" key="2">
    <source>
        <dbReference type="EMBL" id="KIO03567.1"/>
    </source>
</evidence>
<dbReference type="AlphaFoldDB" id="A0A0C3K1Y7"/>
<sequence length="300" mass="32799">MSANHAPRLSQLVCTATPDLIEVEKTALKAKFIVASVALVAEAKCLLDDKEELWEEKVMWMCRWEQRTGEVFPLIECRQELGIDTKIDAVDGPAVAEADKAYEKWMEEAVAQAIVEQGASAEVSAATEKMSHVEVVSCLVQKRSWQMVVESKDEDKPKIIIPPGSVLHKIPCARCTVKKVACTGPIRQTCDGCVHIKQGCEKSNTSAGKKMQTGTVTAQSAKAAKAGSSKWAATEDDKVEVVESHMHRKGKAPVCNWLDAKVAADLSQSLRLLQAVTLDRSQDVGRAQTQSKVSTEQRLQ</sequence>
<reference evidence="3" key="2">
    <citation type="submission" date="2015-01" db="EMBL/GenBank/DDBJ databases">
        <title>Evolutionary Origins and Diversification of the Mycorrhizal Mutualists.</title>
        <authorList>
            <consortium name="DOE Joint Genome Institute"/>
            <consortium name="Mycorrhizal Genomics Consortium"/>
            <person name="Kohler A."/>
            <person name="Kuo A."/>
            <person name="Nagy L.G."/>
            <person name="Floudas D."/>
            <person name="Copeland A."/>
            <person name="Barry K.W."/>
            <person name="Cichocki N."/>
            <person name="Veneault-Fourrey C."/>
            <person name="LaButti K."/>
            <person name="Lindquist E.A."/>
            <person name="Lipzen A."/>
            <person name="Lundell T."/>
            <person name="Morin E."/>
            <person name="Murat C."/>
            <person name="Riley R."/>
            <person name="Ohm R."/>
            <person name="Sun H."/>
            <person name="Tunlid A."/>
            <person name="Henrissat B."/>
            <person name="Grigoriev I.V."/>
            <person name="Hibbett D.S."/>
            <person name="Martin F."/>
        </authorList>
    </citation>
    <scope>NUCLEOTIDE SEQUENCE [LARGE SCALE GENOMIC DNA]</scope>
    <source>
        <strain evidence="3">Marx 270</strain>
    </source>
</reference>
<organism evidence="2 3">
    <name type="scientific">Pisolithus tinctorius Marx 270</name>
    <dbReference type="NCBI Taxonomy" id="870435"/>
    <lineage>
        <taxon>Eukaryota</taxon>
        <taxon>Fungi</taxon>
        <taxon>Dikarya</taxon>
        <taxon>Basidiomycota</taxon>
        <taxon>Agaricomycotina</taxon>
        <taxon>Agaricomycetes</taxon>
        <taxon>Agaricomycetidae</taxon>
        <taxon>Boletales</taxon>
        <taxon>Sclerodermatineae</taxon>
        <taxon>Pisolithaceae</taxon>
        <taxon>Pisolithus</taxon>
    </lineage>
</organism>
<dbReference type="InParanoid" id="A0A0C3K1Y7"/>
<reference evidence="2 3" key="1">
    <citation type="submission" date="2014-04" db="EMBL/GenBank/DDBJ databases">
        <authorList>
            <consortium name="DOE Joint Genome Institute"/>
            <person name="Kuo A."/>
            <person name="Kohler A."/>
            <person name="Costa M.D."/>
            <person name="Nagy L.G."/>
            <person name="Floudas D."/>
            <person name="Copeland A."/>
            <person name="Barry K.W."/>
            <person name="Cichocki N."/>
            <person name="Veneault-Fourrey C."/>
            <person name="LaButti K."/>
            <person name="Lindquist E.A."/>
            <person name="Lipzen A."/>
            <person name="Lundell T."/>
            <person name="Morin E."/>
            <person name="Murat C."/>
            <person name="Sun H."/>
            <person name="Tunlid A."/>
            <person name="Henrissat B."/>
            <person name="Grigoriev I.V."/>
            <person name="Hibbett D.S."/>
            <person name="Martin F."/>
            <person name="Nordberg H.P."/>
            <person name="Cantor M.N."/>
            <person name="Hua S.X."/>
        </authorList>
    </citation>
    <scope>NUCLEOTIDE SEQUENCE [LARGE SCALE GENOMIC DNA]</scope>
    <source>
        <strain evidence="2 3">Marx 270</strain>
    </source>
</reference>
<gene>
    <name evidence="2" type="ORF">M404DRAFT_26875</name>
</gene>
<accession>A0A0C3K1Y7</accession>
<dbReference type="OrthoDB" id="2680592at2759"/>
<dbReference type="HOGENOM" id="CLU_043974_0_0_1"/>